<dbReference type="AlphaFoldDB" id="A0A8B6EYK1"/>
<evidence type="ECO:0000313" key="3">
    <source>
        <dbReference type="Proteomes" id="UP000596742"/>
    </source>
</evidence>
<gene>
    <name evidence="2" type="ORF">MGAL_10B075654</name>
</gene>
<evidence type="ECO:0000256" key="1">
    <source>
        <dbReference type="SAM" id="SignalP"/>
    </source>
</evidence>
<comment type="caution">
    <text evidence="2">The sequence shown here is derived from an EMBL/GenBank/DDBJ whole genome shotgun (WGS) entry which is preliminary data.</text>
</comment>
<evidence type="ECO:0000313" key="2">
    <source>
        <dbReference type="EMBL" id="VDI40793.1"/>
    </source>
</evidence>
<dbReference type="EMBL" id="UYJE01005826">
    <property type="protein sequence ID" value="VDI40793.1"/>
    <property type="molecule type" value="Genomic_DNA"/>
</dbReference>
<feature type="signal peptide" evidence="1">
    <location>
        <begin position="1"/>
        <end position="18"/>
    </location>
</feature>
<protein>
    <submittedName>
        <fullName evidence="2">Uncharacterized protein</fullName>
    </submittedName>
</protein>
<feature type="chain" id="PRO_5032938934" evidence="1">
    <location>
        <begin position="19"/>
        <end position="139"/>
    </location>
</feature>
<proteinExistence type="predicted"/>
<keyword evidence="3" id="KW-1185">Reference proteome</keyword>
<organism evidence="2 3">
    <name type="scientific">Mytilus galloprovincialis</name>
    <name type="common">Mediterranean mussel</name>
    <dbReference type="NCBI Taxonomy" id="29158"/>
    <lineage>
        <taxon>Eukaryota</taxon>
        <taxon>Metazoa</taxon>
        <taxon>Spiralia</taxon>
        <taxon>Lophotrochozoa</taxon>
        <taxon>Mollusca</taxon>
        <taxon>Bivalvia</taxon>
        <taxon>Autobranchia</taxon>
        <taxon>Pteriomorphia</taxon>
        <taxon>Mytilida</taxon>
        <taxon>Mytiloidea</taxon>
        <taxon>Mytilidae</taxon>
        <taxon>Mytilinae</taxon>
        <taxon>Mytilus</taxon>
    </lineage>
</organism>
<keyword evidence="1" id="KW-0732">Signal</keyword>
<sequence length="139" mass="15927">MHKIVLLCFLVIISLSIAQKIRSGKKVLSNKVITDVEKCRTCRRDFKTTELRGLCTDLYCSKDKSRRNLQTPKRCKSCAKEFKFQKKQQRCEAVFCAGSTTVDPSTFATRALAFTVDMLCAYCKAINNYRCLVQYGCQR</sequence>
<accession>A0A8B6EYK1</accession>
<name>A0A8B6EYK1_MYTGA</name>
<dbReference type="Proteomes" id="UP000596742">
    <property type="component" value="Unassembled WGS sequence"/>
</dbReference>
<reference evidence="2" key="1">
    <citation type="submission" date="2018-11" db="EMBL/GenBank/DDBJ databases">
        <authorList>
            <person name="Alioto T."/>
            <person name="Alioto T."/>
        </authorList>
    </citation>
    <scope>NUCLEOTIDE SEQUENCE</scope>
</reference>
<dbReference type="OrthoDB" id="6205305at2759"/>